<dbReference type="InterPro" id="IPR001753">
    <property type="entry name" value="Enoyl-CoA_hydra/iso"/>
</dbReference>
<evidence type="ECO:0000256" key="1">
    <source>
        <dbReference type="ARBA" id="ARBA00005254"/>
    </source>
</evidence>
<comment type="similarity">
    <text evidence="1">Belongs to the enoyl-CoA hydratase/isomerase family.</text>
</comment>
<dbReference type="Gene3D" id="3.90.226.10">
    <property type="entry name" value="2-enoyl-CoA Hydratase, Chain A, domain 1"/>
    <property type="match status" value="1"/>
</dbReference>
<reference evidence="2" key="2">
    <citation type="submission" date="2020-09" db="EMBL/GenBank/DDBJ databases">
        <authorList>
            <person name="Sun Q."/>
            <person name="Kim S."/>
        </authorList>
    </citation>
    <scope>NUCLEOTIDE SEQUENCE</scope>
    <source>
        <strain evidence="2">KCTC 23430</strain>
    </source>
</reference>
<dbReference type="GO" id="GO:0006635">
    <property type="term" value="P:fatty acid beta-oxidation"/>
    <property type="evidence" value="ECO:0007669"/>
    <property type="project" value="TreeGrafter"/>
</dbReference>
<dbReference type="PANTHER" id="PTHR11941:SF54">
    <property type="entry name" value="ENOYL-COA HYDRATASE, MITOCHONDRIAL"/>
    <property type="match status" value="1"/>
</dbReference>
<comment type="caution">
    <text evidence="2">The sequence shown here is derived from an EMBL/GenBank/DDBJ whole genome shotgun (WGS) entry which is preliminary data.</text>
</comment>
<name>A0A918XLP0_9GAMM</name>
<evidence type="ECO:0000313" key="3">
    <source>
        <dbReference type="Proteomes" id="UP000644693"/>
    </source>
</evidence>
<reference evidence="2" key="1">
    <citation type="journal article" date="2014" name="Int. J. Syst. Evol. Microbiol.">
        <title>Complete genome sequence of Corynebacterium casei LMG S-19264T (=DSM 44701T), isolated from a smear-ripened cheese.</title>
        <authorList>
            <consortium name="US DOE Joint Genome Institute (JGI-PGF)"/>
            <person name="Walter F."/>
            <person name="Albersmeier A."/>
            <person name="Kalinowski J."/>
            <person name="Ruckert C."/>
        </authorList>
    </citation>
    <scope>NUCLEOTIDE SEQUENCE</scope>
    <source>
        <strain evidence="2">KCTC 23430</strain>
    </source>
</reference>
<gene>
    <name evidence="2" type="ORF">GCM10007053_28050</name>
</gene>
<dbReference type="CDD" id="cd06558">
    <property type="entry name" value="crotonase-like"/>
    <property type="match status" value="1"/>
</dbReference>
<dbReference type="PANTHER" id="PTHR11941">
    <property type="entry name" value="ENOYL-COA HYDRATASE-RELATED"/>
    <property type="match status" value="1"/>
</dbReference>
<dbReference type="AlphaFoldDB" id="A0A918XLP0"/>
<dbReference type="SUPFAM" id="SSF52096">
    <property type="entry name" value="ClpP/crotonase"/>
    <property type="match status" value="1"/>
</dbReference>
<evidence type="ECO:0000313" key="2">
    <source>
        <dbReference type="EMBL" id="GHD38060.1"/>
    </source>
</evidence>
<proteinExistence type="inferred from homology"/>
<dbReference type="RefSeq" id="WP_189478450.1">
    <property type="nucleotide sequence ID" value="NZ_BMYM01000003.1"/>
</dbReference>
<dbReference type="GO" id="GO:0003824">
    <property type="term" value="F:catalytic activity"/>
    <property type="evidence" value="ECO:0007669"/>
    <property type="project" value="UniProtKB-ARBA"/>
</dbReference>
<protein>
    <submittedName>
        <fullName evidence="2">3-hydroxybutyryl-CoA dehydratase</fullName>
    </submittedName>
</protein>
<dbReference type="InterPro" id="IPR029045">
    <property type="entry name" value="ClpP/crotonase-like_dom_sf"/>
</dbReference>
<accession>A0A918XLP0</accession>
<dbReference type="Pfam" id="PF00378">
    <property type="entry name" value="ECH_1"/>
    <property type="match status" value="1"/>
</dbReference>
<sequence length="252" mass="26750">MADTISFEQQGAIGILTLNNPDKHNSLGKQELDGIQAVLRSVQSDNAVRALIVTGTGDKTFCAGASLAELNAGDISGDDFQATTDMLAALPIPTVCAFNGNVYGGGSELSLSCDFRIGFDGMKLRVPAATIGLCYPISGIQRFVERLGVGPAKRLLLAAEFVDSRQLYEMGFLDQLVNREAIGQASMDYAATLAERAPMAVAAMKKIINHVAAGTLDMDDAQALAKECSDSKDLQEGFVAQREKRAPVFKGL</sequence>
<keyword evidence="3" id="KW-1185">Reference proteome</keyword>
<organism evidence="2 3">
    <name type="scientific">Parahalioglobus pacificus</name>
    <dbReference type="NCBI Taxonomy" id="930806"/>
    <lineage>
        <taxon>Bacteria</taxon>
        <taxon>Pseudomonadati</taxon>
        <taxon>Pseudomonadota</taxon>
        <taxon>Gammaproteobacteria</taxon>
        <taxon>Cellvibrionales</taxon>
        <taxon>Halieaceae</taxon>
        <taxon>Parahalioglobus</taxon>
    </lineage>
</organism>
<dbReference type="Proteomes" id="UP000644693">
    <property type="component" value="Unassembled WGS sequence"/>
</dbReference>
<dbReference type="EMBL" id="BMYM01000003">
    <property type="protein sequence ID" value="GHD38060.1"/>
    <property type="molecule type" value="Genomic_DNA"/>
</dbReference>